<sequence length="42" mass="4819">MVILTIIAMVLWGLSWTNAKIVGNYGEAPLMMFWRFIFATIV</sequence>
<reference evidence="1" key="1">
    <citation type="submission" date="2018-05" db="EMBL/GenBank/DDBJ databases">
        <authorList>
            <person name="Lanie J.A."/>
            <person name="Ng W.-L."/>
            <person name="Kazmierczak K.M."/>
            <person name="Andrzejewski T.M."/>
            <person name="Davidsen T.M."/>
            <person name="Wayne K.J."/>
            <person name="Tettelin H."/>
            <person name="Glass J.I."/>
            <person name="Rusch D."/>
            <person name="Podicherti R."/>
            <person name="Tsui H.-C.T."/>
            <person name="Winkler M.E."/>
        </authorList>
    </citation>
    <scope>NUCLEOTIDE SEQUENCE</scope>
</reference>
<gene>
    <name evidence="1" type="ORF">METZ01_LOCUS194044</name>
</gene>
<organism evidence="1">
    <name type="scientific">marine metagenome</name>
    <dbReference type="NCBI Taxonomy" id="408172"/>
    <lineage>
        <taxon>unclassified sequences</taxon>
        <taxon>metagenomes</taxon>
        <taxon>ecological metagenomes</taxon>
    </lineage>
</organism>
<dbReference type="AlphaFoldDB" id="A0A382DRW8"/>
<protein>
    <recommendedName>
        <fullName evidence="2">EamA domain-containing protein</fullName>
    </recommendedName>
</protein>
<name>A0A382DRW8_9ZZZZ</name>
<evidence type="ECO:0008006" key="2">
    <source>
        <dbReference type="Google" id="ProtNLM"/>
    </source>
</evidence>
<accession>A0A382DRW8</accession>
<evidence type="ECO:0000313" key="1">
    <source>
        <dbReference type="EMBL" id="SVB41190.1"/>
    </source>
</evidence>
<proteinExistence type="predicted"/>
<dbReference type="EMBL" id="UINC01040800">
    <property type="protein sequence ID" value="SVB41190.1"/>
    <property type="molecule type" value="Genomic_DNA"/>
</dbReference>
<feature type="non-terminal residue" evidence="1">
    <location>
        <position position="42"/>
    </location>
</feature>